<name>A0A834SQT1_9FABA</name>
<comment type="caution">
    <text evidence="2">The sequence shown here is derived from an EMBL/GenBank/DDBJ whole genome shotgun (WGS) entry which is preliminary data.</text>
</comment>
<reference evidence="2" key="1">
    <citation type="submission" date="2020-09" db="EMBL/GenBank/DDBJ databases">
        <title>Genome-Enabled Discovery of Anthraquinone Biosynthesis in Senna tora.</title>
        <authorList>
            <person name="Kang S.-H."/>
            <person name="Pandey R.P."/>
            <person name="Lee C.-M."/>
            <person name="Sim J.-S."/>
            <person name="Jeong J.-T."/>
            <person name="Choi B.-S."/>
            <person name="Jung M."/>
            <person name="Ginzburg D."/>
            <person name="Zhao K."/>
            <person name="Won S.Y."/>
            <person name="Oh T.-J."/>
            <person name="Yu Y."/>
            <person name="Kim N.-H."/>
            <person name="Lee O.R."/>
            <person name="Lee T.-H."/>
            <person name="Bashyal P."/>
            <person name="Kim T.-S."/>
            <person name="Lee W.-H."/>
            <person name="Kawkins C."/>
            <person name="Kim C.-K."/>
            <person name="Kim J.S."/>
            <person name="Ahn B.O."/>
            <person name="Rhee S.Y."/>
            <person name="Sohng J.K."/>
        </authorList>
    </citation>
    <scope>NUCLEOTIDE SEQUENCE</scope>
    <source>
        <tissue evidence="2">Leaf</tissue>
    </source>
</reference>
<accession>A0A834SQT1</accession>
<dbReference type="PANTHER" id="PTHR34222">
    <property type="entry name" value="GAG_PRE-INTEGRS DOMAIN-CONTAINING PROTEIN"/>
    <property type="match status" value="1"/>
</dbReference>
<proteinExistence type="predicted"/>
<feature type="domain" description="Retrovirus-related Pol polyprotein from transposon TNT 1-94-like beta-barrel" evidence="1">
    <location>
        <begin position="189"/>
        <end position="263"/>
    </location>
</feature>
<dbReference type="OrthoDB" id="1937754at2759"/>
<keyword evidence="3" id="KW-1185">Reference proteome</keyword>
<dbReference type="EMBL" id="JAAIUW010000012">
    <property type="protein sequence ID" value="KAF7807403.1"/>
    <property type="molecule type" value="Genomic_DNA"/>
</dbReference>
<protein>
    <submittedName>
        <fullName evidence="2">Integrase, catalytic core</fullName>
    </submittedName>
</protein>
<evidence type="ECO:0000259" key="1">
    <source>
        <dbReference type="Pfam" id="PF22936"/>
    </source>
</evidence>
<sequence>MSVKKKLATLERGNDSFSVYSTKLKKLLEEFSSLQDKLESACKCGAYKQSLDEIHNSNYVDQFLMGLGEAYEIVVSIILLMKSMRWWHKLKYLTRRRRRHLDIVLTAVRQGMCKKHARTRLAIRIGSKGKLVKENKKFMAELIQEELKKLMRGKHAKSPVNASFFADFAGNSVNTFHDYFDYKNDIPRWIVDSGASSHVTGNLSLRTEIHEPIKHNIVQLLVGVNKKVKFVGKVHLAGGVTLTNLLYVLDFKYNLILVSKLVANSDVEVVFHAFDCVMQDPRTKKHLAFGKLINNLYVLEEKNSGVLEFTKSLTCKIGDSSSSSALCGMLV</sequence>
<organism evidence="2 3">
    <name type="scientific">Senna tora</name>
    <dbReference type="NCBI Taxonomy" id="362788"/>
    <lineage>
        <taxon>Eukaryota</taxon>
        <taxon>Viridiplantae</taxon>
        <taxon>Streptophyta</taxon>
        <taxon>Embryophyta</taxon>
        <taxon>Tracheophyta</taxon>
        <taxon>Spermatophyta</taxon>
        <taxon>Magnoliopsida</taxon>
        <taxon>eudicotyledons</taxon>
        <taxon>Gunneridae</taxon>
        <taxon>Pentapetalae</taxon>
        <taxon>rosids</taxon>
        <taxon>fabids</taxon>
        <taxon>Fabales</taxon>
        <taxon>Fabaceae</taxon>
        <taxon>Caesalpinioideae</taxon>
        <taxon>Cassia clade</taxon>
        <taxon>Senna</taxon>
    </lineage>
</organism>
<gene>
    <name evidence="2" type="ORF">G2W53_039564</name>
</gene>
<dbReference type="Proteomes" id="UP000634136">
    <property type="component" value="Unassembled WGS sequence"/>
</dbReference>
<dbReference type="InterPro" id="IPR054722">
    <property type="entry name" value="PolX-like_BBD"/>
</dbReference>
<dbReference type="PANTHER" id="PTHR34222:SF79">
    <property type="entry name" value="RETROVIRUS-RELATED POL POLYPROTEIN FROM TRANSPOSON TNT 1-94"/>
    <property type="match status" value="1"/>
</dbReference>
<dbReference type="AlphaFoldDB" id="A0A834SQT1"/>
<evidence type="ECO:0000313" key="3">
    <source>
        <dbReference type="Proteomes" id="UP000634136"/>
    </source>
</evidence>
<dbReference type="Pfam" id="PF22936">
    <property type="entry name" value="Pol_BBD"/>
    <property type="match status" value="1"/>
</dbReference>
<evidence type="ECO:0000313" key="2">
    <source>
        <dbReference type="EMBL" id="KAF7807403.1"/>
    </source>
</evidence>